<dbReference type="Gene3D" id="3.40.50.2000">
    <property type="entry name" value="Glycogen Phosphorylase B"/>
    <property type="match status" value="2"/>
</dbReference>
<reference evidence="3 4" key="1">
    <citation type="journal article" date="2011" name="J. Bacteriol.">
        <title>Complete genome sequence of the thermoacidophilic crenarchaeon Thermoproteus uzoniensis 768-20.</title>
        <authorList>
            <person name="Mardanov A.V."/>
            <person name="Gumerov V.M."/>
            <person name="Beletsky A.V."/>
            <person name="Prokofeva M.I."/>
            <person name="Bonch-Osmolovskaya E.A."/>
            <person name="Ravin N.V."/>
            <person name="Skryabin K.G."/>
        </authorList>
    </citation>
    <scope>NUCLEOTIDE SEQUENCE [LARGE SCALE GENOMIC DNA]</scope>
    <source>
        <strain evidence="3 4">768-20</strain>
    </source>
</reference>
<dbReference type="RefSeq" id="WP_013678857.1">
    <property type="nucleotide sequence ID" value="NC_015315.1"/>
</dbReference>
<reference key="2">
    <citation type="submission" date="2011-03" db="EMBL/GenBank/DDBJ databases">
        <title>Complete genome sequence of the thermoacidophilic crenarchaeon Thermoproteus uzoniensis 768-20.</title>
        <authorList>
            <person name="Mardanov A.V."/>
            <person name="Gumerov V.M."/>
            <person name="Beletsky A.V."/>
            <person name="Prokofeva M.I."/>
            <person name="Bonch-Osmolovskaya E.A."/>
            <person name="Ravin N.V."/>
            <person name="Skryabin K.G."/>
        </authorList>
    </citation>
    <scope>NUCLEOTIDE SEQUENCE</scope>
    <source>
        <strain>768-20</strain>
    </source>
</reference>
<feature type="domain" description="Glycosyltransferase subfamily 4-like N-terminal" evidence="2">
    <location>
        <begin position="20"/>
        <end position="200"/>
    </location>
</feature>
<dbReference type="GeneID" id="41583099"/>
<name>F2L0P2_THEU7</name>
<evidence type="ECO:0000259" key="1">
    <source>
        <dbReference type="Pfam" id="PF00534"/>
    </source>
</evidence>
<gene>
    <name evidence="3" type="ordered locus">TUZN_0015</name>
</gene>
<dbReference type="PANTHER" id="PTHR12526">
    <property type="entry name" value="GLYCOSYLTRANSFERASE"/>
    <property type="match status" value="1"/>
</dbReference>
<sequence>MRVIILGPREPIPPVKGGAIEKLTWELARFLSKNNIETYVVSTTTSNKHIGRFIEIDGVIVHYVTPPIPGGSLFYFTKMPIFSSRAYTFVNKLCQRECVVHSVYFYNVIKGDYRNTPLVITEFEHYPWIREYMYHYPFISTYARLRWEIDALLRIQLAKLLMPRAKLLTSVSELQKNVLCRHIPNICDRVIKVPNFVNTEFYKPTYSKDLREKLGDGAEVVAGFVGRLTPHKGLHVLLYSLSKMDKRLLKKLKLIVIGPRKPGFHFQYTKDLYAKYLYSIVSRSELSSVVRFIGQVDESEMPRYLSAIDILIHPSFVEAFGLVLIEAMAVGTPVVAFDMPPVNEIVTSDVGFLVKPYIHELTKTLEHIVENKYEIYRRKETARDYVERNYSLKRIGLIFKNIYENLME</sequence>
<dbReference type="STRING" id="999630.TUZN_0015"/>
<keyword evidence="3" id="KW-0808">Transferase</keyword>
<dbReference type="InterPro" id="IPR001296">
    <property type="entry name" value="Glyco_trans_1"/>
</dbReference>
<dbReference type="KEGG" id="tuz:TUZN_0015"/>
<dbReference type="CDD" id="cd03801">
    <property type="entry name" value="GT4_PimA-like"/>
    <property type="match status" value="1"/>
</dbReference>
<dbReference type="HOGENOM" id="CLU_009583_2_5_2"/>
<dbReference type="AlphaFoldDB" id="F2L0P2"/>
<evidence type="ECO:0000259" key="2">
    <source>
        <dbReference type="Pfam" id="PF13439"/>
    </source>
</evidence>
<dbReference type="EMBL" id="CP002590">
    <property type="protein sequence ID" value="AEA11521.1"/>
    <property type="molecule type" value="Genomic_DNA"/>
</dbReference>
<dbReference type="eggNOG" id="arCOG01403">
    <property type="taxonomic scope" value="Archaea"/>
</dbReference>
<dbReference type="InterPro" id="IPR028098">
    <property type="entry name" value="Glyco_trans_4-like_N"/>
</dbReference>
<proteinExistence type="predicted"/>
<keyword evidence="4" id="KW-1185">Reference proteome</keyword>
<dbReference type="Pfam" id="PF00534">
    <property type="entry name" value="Glycos_transf_1"/>
    <property type="match status" value="1"/>
</dbReference>
<accession>F2L0P2</accession>
<organism evidence="3 4">
    <name type="scientific">Thermoproteus uzoniensis (strain 768-20)</name>
    <dbReference type="NCBI Taxonomy" id="999630"/>
    <lineage>
        <taxon>Archaea</taxon>
        <taxon>Thermoproteota</taxon>
        <taxon>Thermoprotei</taxon>
        <taxon>Thermoproteales</taxon>
        <taxon>Thermoproteaceae</taxon>
        <taxon>Thermoproteus</taxon>
    </lineage>
</organism>
<dbReference type="GO" id="GO:0016757">
    <property type="term" value="F:glycosyltransferase activity"/>
    <property type="evidence" value="ECO:0007669"/>
    <property type="project" value="InterPro"/>
</dbReference>
<dbReference type="Pfam" id="PF13439">
    <property type="entry name" value="Glyco_transf_4"/>
    <property type="match status" value="1"/>
</dbReference>
<evidence type="ECO:0000313" key="3">
    <source>
        <dbReference type="EMBL" id="AEA11521.1"/>
    </source>
</evidence>
<evidence type="ECO:0000313" key="4">
    <source>
        <dbReference type="Proteomes" id="UP000008138"/>
    </source>
</evidence>
<protein>
    <submittedName>
        <fullName evidence="3">Glycosyl transferase, family 1</fullName>
    </submittedName>
</protein>
<dbReference type="Proteomes" id="UP000008138">
    <property type="component" value="Chromosome"/>
</dbReference>
<dbReference type="SUPFAM" id="SSF53756">
    <property type="entry name" value="UDP-Glycosyltransferase/glycogen phosphorylase"/>
    <property type="match status" value="1"/>
</dbReference>
<feature type="domain" description="Glycosyl transferase family 1" evidence="1">
    <location>
        <begin position="217"/>
        <end position="380"/>
    </location>
</feature>
<dbReference type="OrthoDB" id="29147at2157"/>